<dbReference type="Pfam" id="PF00202">
    <property type="entry name" value="Aminotran_3"/>
    <property type="match status" value="1"/>
</dbReference>
<dbReference type="EMBL" id="AZCV01000010">
    <property type="protein sequence ID" value="KRK36806.1"/>
    <property type="molecule type" value="Genomic_DNA"/>
</dbReference>
<dbReference type="InterPro" id="IPR015421">
    <property type="entry name" value="PyrdxlP-dep_Trfase_major"/>
</dbReference>
<keyword evidence="5" id="KW-1185">Reference proteome</keyword>
<dbReference type="SUPFAM" id="SSF53383">
    <property type="entry name" value="PLP-dependent transferases"/>
    <property type="match status" value="1"/>
</dbReference>
<name>A0A0R1GRZ8_9LACO</name>
<dbReference type="InterPro" id="IPR015422">
    <property type="entry name" value="PyrdxlP-dep_Trfase_small"/>
</dbReference>
<dbReference type="Proteomes" id="UP000050909">
    <property type="component" value="Unassembled WGS sequence"/>
</dbReference>
<evidence type="ECO:0000313" key="4">
    <source>
        <dbReference type="EMBL" id="KRK36806.1"/>
    </source>
</evidence>
<evidence type="ECO:0000256" key="2">
    <source>
        <dbReference type="ARBA" id="ARBA00008954"/>
    </source>
</evidence>
<dbReference type="PROSITE" id="PS00600">
    <property type="entry name" value="AA_TRANSFER_CLASS_3"/>
    <property type="match status" value="1"/>
</dbReference>
<dbReference type="PATRIC" id="fig|1423722.3.peg.594"/>
<dbReference type="GO" id="GO:0008483">
    <property type="term" value="F:transaminase activity"/>
    <property type="evidence" value="ECO:0007669"/>
    <property type="project" value="InterPro"/>
</dbReference>
<dbReference type="Gene3D" id="3.40.640.10">
    <property type="entry name" value="Type I PLP-dependent aspartate aminotransferase-like (Major domain)"/>
    <property type="match status" value="1"/>
</dbReference>
<evidence type="ECO:0000313" key="5">
    <source>
        <dbReference type="Proteomes" id="UP000050909"/>
    </source>
</evidence>
<dbReference type="InterPro" id="IPR005814">
    <property type="entry name" value="Aminotrans_3"/>
</dbReference>
<evidence type="ECO:0000256" key="1">
    <source>
        <dbReference type="ARBA" id="ARBA00001933"/>
    </source>
</evidence>
<dbReference type="AlphaFoldDB" id="A0A0R1GRZ8"/>
<dbReference type="PANTHER" id="PTHR11986:SF58">
    <property type="entry name" value="LEUCINE_METHIONINE RACEMASE"/>
    <property type="match status" value="1"/>
</dbReference>
<proteinExistence type="inferred from homology"/>
<comment type="caution">
    <text evidence="4">The sequence shown here is derived from an EMBL/GenBank/DDBJ whole genome shotgun (WGS) entry which is preliminary data.</text>
</comment>
<evidence type="ECO:0000256" key="3">
    <source>
        <dbReference type="ARBA" id="ARBA00022898"/>
    </source>
</evidence>
<sequence>MPAEEVACVIMEPVAGDAGIVVPPKDYVEELYALCKENGILFAVDEVQQGMGRTGKWWAIQHFDIEPDLLSTAKSLGSGMPISAVVGRSKIMDSLEAPAHLFTTAGNPVCCAAALATIEVIEEEQLVEKSRVDGEYAKQRFQAMQSEFDFIGDVRGIGLNLGIEIVKDKVTHEKDQAAGLKIIYQAFAKGLAIITIAKSVLRFQPALTMTRAELDRAIDTLHEVFTDLRDNKIPDALVDENVGW</sequence>
<dbReference type="InterPro" id="IPR049704">
    <property type="entry name" value="Aminotrans_3_PPA_site"/>
</dbReference>
<dbReference type="Gene3D" id="3.90.1150.10">
    <property type="entry name" value="Aspartate Aminotransferase, domain 1"/>
    <property type="match status" value="1"/>
</dbReference>
<gene>
    <name evidence="4" type="ORF">FC62_GL000583</name>
</gene>
<dbReference type="PANTHER" id="PTHR11986">
    <property type="entry name" value="AMINOTRANSFERASE CLASS III"/>
    <property type="match status" value="1"/>
</dbReference>
<dbReference type="InterPro" id="IPR050103">
    <property type="entry name" value="Class-III_PLP-dep_AT"/>
</dbReference>
<organism evidence="4 5">
    <name type="scientific">Amylolactobacillus amylotrophicus DSM 20534</name>
    <dbReference type="NCBI Taxonomy" id="1423722"/>
    <lineage>
        <taxon>Bacteria</taxon>
        <taxon>Bacillati</taxon>
        <taxon>Bacillota</taxon>
        <taxon>Bacilli</taxon>
        <taxon>Lactobacillales</taxon>
        <taxon>Lactobacillaceae</taxon>
        <taxon>Amylolactobacillus</taxon>
    </lineage>
</organism>
<comment type="cofactor">
    <cofactor evidence="1">
        <name>pyridoxal 5'-phosphate</name>
        <dbReference type="ChEBI" id="CHEBI:597326"/>
    </cofactor>
</comment>
<dbReference type="GO" id="GO:0030170">
    <property type="term" value="F:pyridoxal phosphate binding"/>
    <property type="evidence" value="ECO:0007669"/>
    <property type="project" value="InterPro"/>
</dbReference>
<accession>A0A0R1GRZ8</accession>
<protein>
    <submittedName>
        <fullName evidence="4">Acetylornithine transaminase</fullName>
    </submittedName>
</protein>
<dbReference type="InterPro" id="IPR015424">
    <property type="entry name" value="PyrdxlP-dep_Trfase"/>
</dbReference>
<dbReference type="CDD" id="cd00610">
    <property type="entry name" value="OAT_like"/>
    <property type="match status" value="1"/>
</dbReference>
<dbReference type="GO" id="GO:0042802">
    <property type="term" value="F:identical protein binding"/>
    <property type="evidence" value="ECO:0007669"/>
    <property type="project" value="TreeGrafter"/>
</dbReference>
<keyword evidence="3" id="KW-0663">Pyridoxal phosphate</keyword>
<reference evidence="4 5" key="1">
    <citation type="journal article" date="2015" name="Genome Announc.">
        <title>Expanding the biotechnology potential of lactobacilli through comparative genomics of 213 strains and associated genera.</title>
        <authorList>
            <person name="Sun Z."/>
            <person name="Harris H.M."/>
            <person name="McCann A."/>
            <person name="Guo C."/>
            <person name="Argimon S."/>
            <person name="Zhang W."/>
            <person name="Yang X."/>
            <person name="Jeffery I.B."/>
            <person name="Cooney J.C."/>
            <person name="Kagawa T.F."/>
            <person name="Liu W."/>
            <person name="Song Y."/>
            <person name="Salvetti E."/>
            <person name="Wrobel A."/>
            <person name="Rasinkangas P."/>
            <person name="Parkhill J."/>
            <person name="Rea M.C."/>
            <person name="O'Sullivan O."/>
            <person name="Ritari J."/>
            <person name="Douillard F.P."/>
            <person name="Paul Ross R."/>
            <person name="Yang R."/>
            <person name="Briner A.E."/>
            <person name="Felis G.E."/>
            <person name="de Vos W.M."/>
            <person name="Barrangou R."/>
            <person name="Klaenhammer T.R."/>
            <person name="Caufield P.W."/>
            <person name="Cui Y."/>
            <person name="Zhang H."/>
            <person name="O'Toole P.W."/>
        </authorList>
    </citation>
    <scope>NUCLEOTIDE SEQUENCE [LARGE SCALE GENOMIC DNA]</scope>
    <source>
        <strain evidence="4 5">DSM 20534</strain>
    </source>
</reference>
<comment type="similarity">
    <text evidence="2">Belongs to the class-III pyridoxal-phosphate-dependent aminotransferase family.</text>
</comment>